<reference evidence="2 3" key="1">
    <citation type="submission" date="2019-10" db="EMBL/GenBank/DDBJ databases">
        <title>Draft Genome Sequence of the Caffeine Degrading Methylotroph Methylorubrum populi PINKEL.</title>
        <authorList>
            <person name="Dawson S.C."/>
            <person name="Zhang X."/>
            <person name="Wright M.E."/>
            <person name="Sharma G."/>
            <person name="Langner J.T."/>
            <person name="Ditty J.L."/>
            <person name="Subuyuj G.A."/>
        </authorList>
    </citation>
    <scope>NUCLEOTIDE SEQUENCE [LARGE SCALE GENOMIC DNA]</scope>
    <source>
        <strain evidence="2 3">Pinkel</strain>
    </source>
</reference>
<dbReference type="AlphaFoldDB" id="A0A833N0Z3"/>
<organism evidence="2 3">
    <name type="scientific">Methylorubrum populi</name>
    <dbReference type="NCBI Taxonomy" id="223967"/>
    <lineage>
        <taxon>Bacteria</taxon>
        <taxon>Pseudomonadati</taxon>
        <taxon>Pseudomonadota</taxon>
        <taxon>Alphaproteobacteria</taxon>
        <taxon>Hyphomicrobiales</taxon>
        <taxon>Methylobacteriaceae</taxon>
        <taxon>Methylorubrum</taxon>
    </lineage>
</organism>
<accession>A0A833N0Z3</accession>
<dbReference type="EMBL" id="WEKV01000009">
    <property type="protein sequence ID" value="KAB7785563.1"/>
    <property type="molecule type" value="Genomic_DNA"/>
</dbReference>
<evidence type="ECO:0000313" key="3">
    <source>
        <dbReference type="Proteomes" id="UP000469949"/>
    </source>
</evidence>
<comment type="caution">
    <text evidence="2">The sequence shown here is derived from an EMBL/GenBank/DDBJ whole genome shotgun (WGS) entry which is preliminary data.</text>
</comment>
<feature type="region of interest" description="Disordered" evidence="1">
    <location>
        <begin position="1"/>
        <end position="29"/>
    </location>
</feature>
<proteinExistence type="predicted"/>
<feature type="compositionally biased region" description="Basic and acidic residues" evidence="1">
    <location>
        <begin position="12"/>
        <end position="27"/>
    </location>
</feature>
<sequence>MERRLATNAGWRTRDAPGPHVRPEKAPSAHSIVFPQVGAEIAARTKN</sequence>
<evidence type="ECO:0000256" key="1">
    <source>
        <dbReference type="SAM" id="MobiDB-lite"/>
    </source>
</evidence>
<name>A0A833N0Z3_9HYPH</name>
<gene>
    <name evidence="2" type="ORF">F8B43_2064</name>
</gene>
<evidence type="ECO:0000313" key="2">
    <source>
        <dbReference type="EMBL" id="KAB7785563.1"/>
    </source>
</evidence>
<protein>
    <submittedName>
        <fullName evidence="2">Uncharacterized protein</fullName>
    </submittedName>
</protein>
<dbReference type="Proteomes" id="UP000469949">
    <property type="component" value="Unassembled WGS sequence"/>
</dbReference>